<dbReference type="Proteomes" id="UP001141183">
    <property type="component" value="Unassembled WGS sequence"/>
</dbReference>
<dbReference type="AlphaFoldDB" id="A0A9X3XL59"/>
<accession>A0A9X3XL59</accession>
<comment type="caution">
    <text evidence="1">The sequence shown here is derived from an EMBL/GenBank/DDBJ whole genome shotgun (WGS) entry which is preliminary data.</text>
</comment>
<evidence type="ECO:0000313" key="1">
    <source>
        <dbReference type="EMBL" id="MDC4240496.1"/>
    </source>
</evidence>
<dbReference type="InterPro" id="IPR011990">
    <property type="entry name" value="TPR-like_helical_dom_sf"/>
</dbReference>
<reference evidence="1" key="1">
    <citation type="submission" date="2022-05" db="EMBL/GenBank/DDBJ databases">
        <title>Draft genome sequence of Clostridium tertium strain CP3 isolated from Peru.</title>
        <authorList>
            <person name="Hurtado R."/>
            <person name="Lima L."/>
            <person name="Sousa T."/>
            <person name="Jaiswal A.K."/>
            <person name="Tiwari S."/>
            <person name="Maturrano L."/>
            <person name="Brenig B."/>
            <person name="Azevedo V."/>
        </authorList>
    </citation>
    <scope>NUCLEOTIDE SEQUENCE</scope>
    <source>
        <strain evidence="1">CP3</strain>
    </source>
</reference>
<sequence>MEYNEKCYKSKIKILKANHDLKKYIKEAREAIINNEYSKAELYLKEALVMDSSNAEIENLFGVIEELIGNKRVAQNYYRVALVFDSTYTPAENNLKRLSLDNSGIYSIDLGE</sequence>
<gene>
    <name evidence="1" type="ORF">NE398_10005</name>
</gene>
<keyword evidence="2" id="KW-1185">Reference proteome</keyword>
<evidence type="ECO:0008006" key="3">
    <source>
        <dbReference type="Google" id="ProtNLM"/>
    </source>
</evidence>
<dbReference type="SUPFAM" id="SSF48452">
    <property type="entry name" value="TPR-like"/>
    <property type="match status" value="1"/>
</dbReference>
<dbReference type="EMBL" id="JAMRYU010000009">
    <property type="protein sequence ID" value="MDC4240496.1"/>
    <property type="molecule type" value="Genomic_DNA"/>
</dbReference>
<name>A0A9X3XL59_9CLOT</name>
<dbReference type="RefSeq" id="WP_008680932.1">
    <property type="nucleotide sequence ID" value="NZ_CABKOG010000003.1"/>
</dbReference>
<evidence type="ECO:0000313" key="2">
    <source>
        <dbReference type="Proteomes" id="UP001141183"/>
    </source>
</evidence>
<organism evidence="1 2">
    <name type="scientific">Clostridium tertium</name>
    <dbReference type="NCBI Taxonomy" id="1559"/>
    <lineage>
        <taxon>Bacteria</taxon>
        <taxon>Bacillati</taxon>
        <taxon>Bacillota</taxon>
        <taxon>Clostridia</taxon>
        <taxon>Eubacteriales</taxon>
        <taxon>Clostridiaceae</taxon>
        <taxon>Clostridium</taxon>
    </lineage>
</organism>
<proteinExistence type="predicted"/>
<dbReference type="Gene3D" id="1.25.40.10">
    <property type="entry name" value="Tetratricopeptide repeat domain"/>
    <property type="match status" value="1"/>
</dbReference>
<protein>
    <recommendedName>
        <fullName evidence="3">Tetratricopeptide repeat protein</fullName>
    </recommendedName>
</protein>